<gene>
    <name evidence="6" type="ORF">SAMN04488004_12925</name>
</gene>
<feature type="transmembrane region" description="Helical" evidence="4">
    <location>
        <begin position="46"/>
        <end position="64"/>
    </location>
</feature>
<keyword evidence="6" id="KW-0413">Isomerase</keyword>
<keyword evidence="3" id="KW-0676">Redox-active center</keyword>
<dbReference type="PANTHER" id="PTHR42852">
    <property type="entry name" value="THIOL:DISULFIDE INTERCHANGE PROTEIN DSBE"/>
    <property type="match status" value="1"/>
</dbReference>
<evidence type="ECO:0000259" key="5">
    <source>
        <dbReference type="PROSITE" id="PS51352"/>
    </source>
</evidence>
<evidence type="ECO:0000313" key="7">
    <source>
        <dbReference type="Proteomes" id="UP000199550"/>
    </source>
</evidence>
<protein>
    <submittedName>
        <fullName evidence="6">Thiol-disulfide isomerase or thioredoxin</fullName>
    </submittedName>
</protein>
<keyword evidence="2" id="KW-0201">Cytochrome c-type biogenesis</keyword>
<feature type="transmembrane region" description="Helical" evidence="4">
    <location>
        <begin position="16"/>
        <end position="34"/>
    </location>
</feature>
<proteinExistence type="predicted"/>
<feature type="transmembrane region" description="Helical" evidence="4">
    <location>
        <begin position="112"/>
        <end position="130"/>
    </location>
</feature>
<evidence type="ECO:0000256" key="3">
    <source>
        <dbReference type="ARBA" id="ARBA00023284"/>
    </source>
</evidence>
<keyword evidence="4" id="KW-0812">Transmembrane</keyword>
<dbReference type="SUPFAM" id="SSF52833">
    <property type="entry name" value="Thioredoxin-like"/>
    <property type="match status" value="1"/>
</dbReference>
<dbReference type="RefSeq" id="WP_139222687.1">
    <property type="nucleotide sequence ID" value="NZ_FOTF01000029.1"/>
</dbReference>
<dbReference type="InterPro" id="IPR013740">
    <property type="entry name" value="Redoxin"/>
</dbReference>
<dbReference type="AlphaFoldDB" id="A0A1I4IUD1"/>
<keyword evidence="4" id="KW-1133">Transmembrane helix</keyword>
<dbReference type="PROSITE" id="PS00194">
    <property type="entry name" value="THIOREDOXIN_1"/>
    <property type="match status" value="1"/>
</dbReference>
<dbReference type="CDD" id="cd02966">
    <property type="entry name" value="TlpA_like_family"/>
    <property type="match status" value="1"/>
</dbReference>
<evidence type="ECO:0000313" key="6">
    <source>
        <dbReference type="EMBL" id="SFL57583.1"/>
    </source>
</evidence>
<dbReference type="Proteomes" id="UP000199550">
    <property type="component" value="Unassembled WGS sequence"/>
</dbReference>
<dbReference type="InterPro" id="IPR017937">
    <property type="entry name" value="Thioredoxin_CS"/>
</dbReference>
<comment type="subcellular location">
    <subcellularLocation>
        <location evidence="1">Cell envelope</location>
    </subcellularLocation>
</comment>
<dbReference type="Pfam" id="PF08534">
    <property type="entry name" value="Redoxin"/>
    <property type="match status" value="1"/>
</dbReference>
<dbReference type="InterPro" id="IPR050553">
    <property type="entry name" value="Thioredoxin_ResA/DsbE_sf"/>
</dbReference>
<dbReference type="Gene3D" id="3.40.30.10">
    <property type="entry name" value="Glutaredoxin"/>
    <property type="match status" value="1"/>
</dbReference>
<dbReference type="OrthoDB" id="9799347at2"/>
<evidence type="ECO:0000256" key="2">
    <source>
        <dbReference type="ARBA" id="ARBA00022748"/>
    </source>
</evidence>
<sequence length="269" mass="29459">MNGLEIGPLVVSNDQIIAIVALATVLLVSEIFAWRRPLEAGAIRRWTLVAALTWIVAARVGFVMRHLDLFAQQPLSAAAIGQGGFDRLSATIAVAWVMFFAMLRRPSIIKPIAVSVLLGTIAFQVAGFALPNETRGRIPNLTFADMSGSVMELAQTDGKPMVLNLWATWCPPCRREMPMLMQAAANDKEVNFVFANQGEIEEVIQGYLRYSRLAFDGVVLDEESSLMAKFGVLGLPSTLFFAADGELRAVHTGEITRPALLTEIENLKR</sequence>
<dbReference type="InterPro" id="IPR013766">
    <property type="entry name" value="Thioredoxin_domain"/>
</dbReference>
<organism evidence="6 7">
    <name type="scientific">Loktanella salsilacus</name>
    <dbReference type="NCBI Taxonomy" id="195913"/>
    <lineage>
        <taxon>Bacteria</taxon>
        <taxon>Pseudomonadati</taxon>
        <taxon>Pseudomonadota</taxon>
        <taxon>Alphaproteobacteria</taxon>
        <taxon>Rhodobacterales</taxon>
        <taxon>Roseobacteraceae</taxon>
        <taxon>Loktanella</taxon>
    </lineage>
</organism>
<name>A0A1I4IUD1_9RHOB</name>
<keyword evidence="4" id="KW-0472">Membrane</keyword>
<dbReference type="GO" id="GO:0017004">
    <property type="term" value="P:cytochrome complex assembly"/>
    <property type="evidence" value="ECO:0007669"/>
    <property type="project" value="UniProtKB-KW"/>
</dbReference>
<dbReference type="EMBL" id="FOTF01000029">
    <property type="protein sequence ID" value="SFL57583.1"/>
    <property type="molecule type" value="Genomic_DNA"/>
</dbReference>
<dbReference type="STRING" id="195913.SAMN04488004_12925"/>
<dbReference type="GO" id="GO:0015036">
    <property type="term" value="F:disulfide oxidoreductase activity"/>
    <property type="evidence" value="ECO:0007669"/>
    <property type="project" value="UniProtKB-ARBA"/>
</dbReference>
<dbReference type="GO" id="GO:0030313">
    <property type="term" value="C:cell envelope"/>
    <property type="evidence" value="ECO:0007669"/>
    <property type="project" value="UniProtKB-SubCell"/>
</dbReference>
<dbReference type="PANTHER" id="PTHR42852:SF13">
    <property type="entry name" value="PROTEIN DIPZ"/>
    <property type="match status" value="1"/>
</dbReference>
<dbReference type="GO" id="GO:0016853">
    <property type="term" value="F:isomerase activity"/>
    <property type="evidence" value="ECO:0007669"/>
    <property type="project" value="UniProtKB-KW"/>
</dbReference>
<evidence type="ECO:0000256" key="1">
    <source>
        <dbReference type="ARBA" id="ARBA00004196"/>
    </source>
</evidence>
<dbReference type="PROSITE" id="PS51352">
    <property type="entry name" value="THIOREDOXIN_2"/>
    <property type="match status" value="1"/>
</dbReference>
<reference evidence="6 7" key="1">
    <citation type="submission" date="2016-10" db="EMBL/GenBank/DDBJ databases">
        <authorList>
            <person name="de Groot N.N."/>
        </authorList>
    </citation>
    <scope>NUCLEOTIDE SEQUENCE [LARGE SCALE GENOMIC DNA]</scope>
    <source>
        <strain evidence="6 7">DSM 16199</strain>
    </source>
</reference>
<keyword evidence="7" id="KW-1185">Reference proteome</keyword>
<feature type="domain" description="Thioredoxin" evidence="5">
    <location>
        <begin position="119"/>
        <end position="269"/>
    </location>
</feature>
<accession>A0A1I4IUD1</accession>
<dbReference type="InterPro" id="IPR036249">
    <property type="entry name" value="Thioredoxin-like_sf"/>
</dbReference>
<evidence type="ECO:0000256" key="4">
    <source>
        <dbReference type="SAM" id="Phobius"/>
    </source>
</evidence>
<feature type="transmembrane region" description="Helical" evidence="4">
    <location>
        <begin position="84"/>
        <end position="103"/>
    </location>
</feature>